<dbReference type="Gene3D" id="3.30.420.10">
    <property type="entry name" value="Ribonuclease H-like superfamily/Ribonuclease H"/>
    <property type="match status" value="1"/>
</dbReference>
<proteinExistence type="predicted"/>
<dbReference type="AlphaFoldDB" id="A0AAV7KFR1"/>
<dbReference type="InterPro" id="IPR052709">
    <property type="entry name" value="Transposase-MT_Hybrid"/>
</dbReference>
<reference evidence="1 2" key="1">
    <citation type="journal article" date="2023" name="BMC Biol.">
        <title>The compact genome of the sponge Oopsacas minuta (Hexactinellida) is lacking key metazoan core genes.</title>
        <authorList>
            <person name="Santini S."/>
            <person name="Schenkelaars Q."/>
            <person name="Jourda C."/>
            <person name="Duchesne M."/>
            <person name="Belahbib H."/>
            <person name="Rocher C."/>
            <person name="Selva M."/>
            <person name="Riesgo A."/>
            <person name="Vervoort M."/>
            <person name="Leys S.P."/>
            <person name="Kodjabachian L."/>
            <person name="Le Bivic A."/>
            <person name="Borchiellini C."/>
            <person name="Claverie J.M."/>
            <person name="Renard E."/>
        </authorList>
    </citation>
    <scope>NUCLEOTIDE SEQUENCE [LARGE SCALE GENOMIC DNA]</scope>
    <source>
        <strain evidence="1">SPO-2</strain>
    </source>
</reference>
<protein>
    <submittedName>
        <fullName evidence="1">Histone-lysine N-methyltransferase SETMAR-like</fullName>
    </submittedName>
</protein>
<accession>A0AAV7KFR1</accession>
<organism evidence="1 2">
    <name type="scientific">Oopsacas minuta</name>
    <dbReference type="NCBI Taxonomy" id="111878"/>
    <lineage>
        <taxon>Eukaryota</taxon>
        <taxon>Metazoa</taxon>
        <taxon>Porifera</taxon>
        <taxon>Hexactinellida</taxon>
        <taxon>Hexasterophora</taxon>
        <taxon>Lyssacinosida</taxon>
        <taxon>Leucopsacidae</taxon>
        <taxon>Oopsacas</taxon>
    </lineage>
</organism>
<dbReference type="InterPro" id="IPR036397">
    <property type="entry name" value="RNaseH_sf"/>
</dbReference>
<name>A0AAV7KFR1_9METZ</name>
<keyword evidence="2" id="KW-1185">Reference proteome</keyword>
<gene>
    <name evidence="1" type="ORF">LOD99_10729</name>
</gene>
<dbReference type="EMBL" id="JAKMXF010000056">
    <property type="protein sequence ID" value="KAI6659515.1"/>
    <property type="molecule type" value="Genomic_DNA"/>
</dbReference>
<evidence type="ECO:0000313" key="2">
    <source>
        <dbReference type="Proteomes" id="UP001165289"/>
    </source>
</evidence>
<dbReference type="PANTHER" id="PTHR46060:SF1">
    <property type="entry name" value="MARINER MOS1 TRANSPOSASE-LIKE PROTEIN"/>
    <property type="match status" value="1"/>
</dbReference>
<comment type="caution">
    <text evidence="1">The sequence shown here is derived from an EMBL/GenBank/DDBJ whole genome shotgun (WGS) entry which is preliminary data.</text>
</comment>
<sequence length="215" mass="24569">MASCSNFSEIEQRTYIKFRMLLEISSNAIHEDLVAVCGDEALYYSTVRRWVNLFRDGRSSVEDAPRSGGPKLSTNEDKTSEVLCEHLNGKCSYKSYDRIRVEEGSSIMVPHSLTFKQKENRAKMWERNLEIYERADPRRLFEIVTGDEMWIPLSPPIRKVGQEGLTQETRDTSSRLVSELRAEKVLYCILFEALGPVVQIPVPKGQTLTGTFTPK</sequence>
<dbReference type="Proteomes" id="UP001165289">
    <property type="component" value="Unassembled WGS sequence"/>
</dbReference>
<dbReference type="PANTHER" id="PTHR46060">
    <property type="entry name" value="MARINER MOS1 TRANSPOSASE-LIKE PROTEIN"/>
    <property type="match status" value="1"/>
</dbReference>
<dbReference type="GO" id="GO:0003676">
    <property type="term" value="F:nucleic acid binding"/>
    <property type="evidence" value="ECO:0007669"/>
    <property type="project" value="InterPro"/>
</dbReference>
<evidence type="ECO:0000313" key="1">
    <source>
        <dbReference type="EMBL" id="KAI6659515.1"/>
    </source>
</evidence>